<dbReference type="AlphaFoldDB" id="A0A382XL83"/>
<proteinExistence type="predicted"/>
<dbReference type="SUPFAM" id="SSF56059">
    <property type="entry name" value="Glutathione synthetase ATP-binding domain-like"/>
    <property type="match status" value="1"/>
</dbReference>
<accession>A0A382XL83</accession>
<protein>
    <recommendedName>
        <fullName evidence="1">ATP-grasp domain-containing protein</fullName>
    </recommendedName>
</protein>
<dbReference type="EMBL" id="UINC01168515">
    <property type="protein sequence ID" value="SVD71579.1"/>
    <property type="molecule type" value="Genomic_DNA"/>
</dbReference>
<reference evidence="2" key="1">
    <citation type="submission" date="2018-05" db="EMBL/GenBank/DDBJ databases">
        <authorList>
            <person name="Lanie J.A."/>
            <person name="Ng W.-L."/>
            <person name="Kazmierczak K.M."/>
            <person name="Andrzejewski T.M."/>
            <person name="Davidsen T.M."/>
            <person name="Wayne K.J."/>
            <person name="Tettelin H."/>
            <person name="Glass J.I."/>
            <person name="Rusch D."/>
            <person name="Podicherti R."/>
            <person name="Tsui H.-C.T."/>
            <person name="Winkler M.E."/>
        </authorList>
    </citation>
    <scope>NUCLEOTIDE SEQUENCE</scope>
</reference>
<gene>
    <name evidence="2" type="ORF">METZ01_LOCUS424433</name>
</gene>
<dbReference type="PROSITE" id="PS50975">
    <property type="entry name" value="ATP_GRASP"/>
    <property type="match status" value="1"/>
</dbReference>
<organism evidence="2">
    <name type="scientific">marine metagenome</name>
    <dbReference type="NCBI Taxonomy" id="408172"/>
    <lineage>
        <taxon>unclassified sequences</taxon>
        <taxon>metagenomes</taxon>
        <taxon>ecological metagenomes</taxon>
    </lineage>
</organism>
<evidence type="ECO:0000313" key="2">
    <source>
        <dbReference type="EMBL" id="SVD71579.1"/>
    </source>
</evidence>
<sequence>INKITKKISLVGLCGIDFIIDEYGVIFVIDVNPRPPSTFELHESKQSLFPAHLACFQGDLIHYLSDNDKCSRGHVIYYAKEDTIIYEELNWPEWVKDRPSSRQTISVKNPICSIFAEGDSETQVENILYKRLEEIELFVKSI</sequence>
<dbReference type="GO" id="GO:0005524">
    <property type="term" value="F:ATP binding"/>
    <property type="evidence" value="ECO:0007669"/>
    <property type="project" value="InterPro"/>
</dbReference>
<feature type="domain" description="ATP-grasp" evidence="1">
    <location>
        <begin position="3"/>
        <end position="57"/>
    </location>
</feature>
<dbReference type="GO" id="GO:0046872">
    <property type="term" value="F:metal ion binding"/>
    <property type="evidence" value="ECO:0007669"/>
    <property type="project" value="InterPro"/>
</dbReference>
<dbReference type="InterPro" id="IPR003806">
    <property type="entry name" value="ATP-grasp_PylC-type"/>
</dbReference>
<dbReference type="InterPro" id="IPR011761">
    <property type="entry name" value="ATP-grasp"/>
</dbReference>
<evidence type="ECO:0000259" key="1">
    <source>
        <dbReference type="PROSITE" id="PS50975"/>
    </source>
</evidence>
<dbReference type="Pfam" id="PF02655">
    <property type="entry name" value="ATP-grasp_3"/>
    <property type="match status" value="1"/>
</dbReference>
<feature type="non-terminal residue" evidence="2">
    <location>
        <position position="1"/>
    </location>
</feature>
<dbReference type="Gene3D" id="3.30.470.20">
    <property type="entry name" value="ATP-grasp fold, B domain"/>
    <property type="match status" value="1"/>
</dbReference>
<name>A0A382XL83_9ZZZZ</name>